<keyword evidence="3" id="KW-0175">Coiled coil</keyword>
<evidence type="ECO:0000256" key="1">
    <source>
        <dbReference type="ARBA" id="ARBA00022741"/>
    </source>
</evidence>
<keyword evidence="7" id="KW-0347">Helicase</keyword>
<feature type="region of interest" description="Disordered" evidence="4">
    <location>
        <begin position="1284"/>
        <end position="1320"/>
    </location>
</feature>
<evidence type="ECO:0000256" key="4">
    <source>
        <dbReference type="SAM" id="MobiDB-lite"/>
    </source>
</evidence>
<name>A0A1Q9DN77_SYMMI</name>
<dbReference type="SUPFAM" id="SSF56672">
    <property type="entry name" value="DNA/RNA polymerases"/>
    <property type="match status" value="1"/>
</dbReference>
<dbReference type="PROSITE" id="PS50878">
    <property type="entry name" value="RT_POL"/>
    <property type="match status" value="1"/>
</dbReference>
<dbReference type="SMART" id="SM00487">
    <property type="entry name" value="DEXDc"/>
    <property type="match status" value="1"/>
</dbReference>
<keyword evidence="1" id="KW-0547">Nucleotide-binding</keyword>
<comment type="caution">
    <text evidence="7">The sequence shown here is derived from an EMBL/GenBank/DDBJ whole genome shotgun (WGS) entry which is preliminary data.</text>
</comment>
<reference evidence="7 8" key="1">
    <citation type="submission" date="2016-02" db="EMBL/GenBank/DDBJ databases">
        <title>Genome analysis of coral dinoflagellate symbionts highlights evolutionary adaptations to a symbiotic lifestyle.</title>
        <authorList>
            <person name="Aranda M."/>
            <person name="Li Y."/>
            <person name="Liew Y.J."/>
            <person name="Baumgarten S."/>
            <person name="Simakov O."/>
            <person name="Wilson M."/>
            <person name="Piel J."/>
            <person name="Ashoor H."/>
            <person name="Bougouffa S."/>
            <person name="Bajic V.B."/>
            <person name="Ryu T."/>
            <person name="Ravasi T."/>
            <person name="Bayer T."/>
            <person name="Micklem G."/>
            <person name="Kim H."/>
            <person name="Bhak J."/>
            <person name="Lajeunesse T.C."/>
            <person name="Voolstra C.R."/>
        </authorList>
    </citation>
    <scope>NUCLEOTIDE SEQUENCE [LARGE SCALE GENOMIC DNA]</scope>
    <source>
        <strain evidence="7 8">CCMP2467</strain>
    </source>
</reference>
<evidence type="ECO:0000259" key="6">
    <source>
        <dbReference type="PROSITE" id="PS51192"/>
    </source>
</evidence>
<dbReference type="GO" id="GO:0003723">
    <property type="term" value="F:RNA binding"/>
    <property type="evidence" value="ECO:0007669"/>
    <property type="project" value="TreeGrafter"/>
</dbReference>
<keyword evidence="2" id="KW-0067">ATP-binding</keyword>
<dbReference type="InterPro" id="IPR007502">
    <property type="entry name" value="Helicase-assoc_dom"/>
</dbReference>
<dbReference type="SUPFAM" id="SSF52540">
    <property type="entry name" value="P-loop containing nucleoside triphosphate hydrolases"/>
    <property type="match status" value="1"/>
</dbReference>
<sequence>MGGGRVPQPVLGWEAFDPESELRFLRATARSFGGGGVAQPGVITKTLSTASAITLPSMAMTTTEPQGAVALVREPTDLSLPEEDVLIKGGVGENEVINGVYFKLLRVKRVGFYSTPITRYLYWDIVANAWAISEKPLEGVCSAPGCAFCQQDGIEHPSLVTKPWYVWHGYSGSLMAGGVKVEEDEEKKEEGFTLRGLLGQKTEVDIIKSQSIVGFQVHGSMETLGNIGKGLMLRIPMTLFGRPVYEFEGGGQYLYYLQKECSVADGQSASWEEFGAGVEPKPERLFEKEGYWAIGMDIGEKMDSERCYGYCEDLAVTPEQIDRTWYVRFPSGYRSNPDLKSRTQAPRPGILEAAVSLRRKATKELRRAVSKVERWEAKLQELRRLEKGQSDRKLGRIGSDDIAFQVWMPSYDIKRVPLRCVCTRGSLHGFCDSKVPIVSIVAVAEALEKLPTVELSPERQRSTRRSRSRSRRRRRQESLSPPRATPPAPPPPPEPFCSFRWLQPTVLSQSLSAEAGQALRSLRDIVQRLPSGPESSRRSDGWRRAVMAKETSGHSARVPASHRDPLRSQRETLPVCQHRAEFLQAVAKSSVVIVEGETGCGKTTQLPQFLLEDAAARKSAVRILVTQPRRVSALSVAARVAEERGEKLGATVGFAIRLETCVSDSTCLMYCTQGVLLRQLESDPDLLGVTHVFADEIHERSEEGDLLLLLLGELSKRRPDFRLITMSATLDTESLHRYFGRAHVLKLPGKMFDVKTLFLEDALSLTRHRVNPRADWAARQRISGTRYTGTTKFSGASAEDKRTEDLSNHAVADRYRRFGPDVRAALSAMDHDVVNFDLAAEVVAHYVRTPAPKGPSGPQGAILVFLSGAKEIQRMRRALLEVAPDLGKEPQWSWILNLHSSLQQEVLSTNIAETSITIDDVGVVVDTGHVKELRYDGARRMACLEDAKVTGMGGRDAYRLISSFVAFLRICVHLVTKFRHDELCEAHQEPEVKRIALEPLLLRVHAAGSLLVERLWAPPSAQNCARALRHLIRLGALSGEESLTALGARLAHLPLEPRRGTALLFGASLGESFLEVAATTTAALVINSWPLGGGAFGPEAQRFEAKRKHRRLAEAFSFGGLCCSDLLAALRSFELWDSTRDRRKLCEEQHLRSSALHELADTFGGLQTSDGPIAVTLLSASSWPQVALALPKETLLSSLDASASLAELFVQVHPSSVSAKEKLFGSPLVLYEEKLFGSPLVLYEGLEARNYNGDYRPVTEGFKRQGIPRCVKLKVIMQLGANQQKAMDTRVPESEGEDDVSPKRRRGVPSESARPARAEGSDAGFSWDVFKQLLQEQQTQIIEANRAHSEDLFRGLEAKCEDRFHALETKGAGVDEQMKSMDARLERLEELLKGGSRPAETTLDAKRRYTLVIGGWNQDTQKRVILGEIDEALQRLQLTKLTDTPPFTTGARRSVALLYFGQRTGEGDSERRSRMHEVLQGLIQAKAITSHGKKMWVSFSKSKQERDVSNHCGWLKRSLASFGQEVVDRLDLEYSSGTSWYGDHQVASATRPPPGGVAESDMLWDDSKMCRPWVHLPLLAKATGISQVDLKSALEEYRNIVLFGALHLTPGMTMDAYESELHSFFGGDTASAKDGKAMQVLDRLRQDPPRVKQAFKDAKISKSKECEAFSEVEVQEAVDKMKGGKSVGADLTSRELFKGLLRTQGGGTHLAEFFTRVLSTGRIPEDWAKSIMIILAKVPLPVVPKELRPIALGSSASKLYSRLVLNRSLKYLGAKGPSQCAQKHRQTCDYVFTLWRVMELCREWGRPLVCVKVDVAKAFDTLDRKVLLSKLRSRLGDTPEMRAWEGLLIHTEATLLTPWGMSNFVMRSGIRQGAVESPCFFSMVMEEAVMEAAEKFRWSEMELVFPDLVHEHALFMDDGVFWSCSLEVARDRIAQLTEVLRTYGLKVNLEKCQLYCSRDVRGVHKLVVQGVELKASEHLDVMGLKLRKGMSCCELIQPLVARAKSKFWEIRSLVCGGGAARQTSDGSAQLRSGYFAGVDVPVLQGKY</sequence>
<accession>A0A1Q9DN77</accession>
<dbReference type="GO" id="GO:0004386">
    <property type="term" value="F:helicase activity"/>
    <property type="evidence" value="ECO:0007669"/>
    <property type="project" value="UniProtKB-KW"/>
</dbReference>
<dbReference type="InterPro" id="IPR048333">
    <property type="entry name" value="HA2_WH"/>
</dbReference>
<evidence type="ECO:0000256" key="3">
    <source>
        <dbReference type="SAM" id="Coils"/>
    </source>
</evidence>
<feature type="coiled-coil region" evidence="3">
    <location>
        <begin position="358"/>
        <end position="392"/>
    </location>
</feature>
<feature type="region of interest" description="Disordered" evidence="4">
    <location>
        <begin position="454"/>
        <end position="496"/>
    </location>
</feature>
<keyword evidence="7" id="KW-0378">Hydrolase</keyword>
<protein>
    <submittedName>
        <fullName evidence="7">Putative ATP-dependent RNA helicase DHX57</fullName>
    </submittedName>
</protein>
<dbReference type="InterPro" id="IPR043502">
    <property type="entry name" value="DNA/RNA_pol_sf"/>
</dbReference>
<dbReference type="InterPro" id="IPR011545">
    <property type="entry name" value="DEAD/DEAH_box_helicase_dom"/>
</dbReference>
<keyword evidence="8" id="KW-1185">Reference proteome</keyword>
<dbReference type="EMBL" id="LSRX01000460">
    <property type="protein sequence ID" value="OLP96622.1"/>
    <property type="molecule type" value="Genomic_DNA"/>
</dbReference>
<feature type="compositionally biased region" description="Pro residues" evidence="4">
    <location>
        <begin position="483"/>
        <end position="495"/>
    </location>
</feature>
<dbReference type="PANTHER" id="PTHR18934">
    <property type="entry name" value="ATP-DEPENDENT RNA HELICASE"/>
    <property type="match status" value="1"/>
</dbReference>
<feature type="domain" description="Reverse transcriptase" evidence="5">
    <location>
        <begin position="1716"/>
        <end position="1986"/>
    </location>
</feature>
<dbReference type="OrthoDB" id="447913at2759"/>
<feature type="domain" description="Helicase ATP-binding" evidence="6">
    <location>
        <begin position="583"/>
        <end position="748"/>
    </location>
</feature>
<evidence type="ECO:0000259" key="5">
    <source>
        <dbReference type="PROSITE" id="PS50878"/>
    </source>
</evidence>
<dbReference type="CDD" id="cd18791">
    <property type="entry name" value="SF2_C_RHA"/>
    <property type="match status" value="1"/>
</dbReference>
<gene>
    <name evidence="7" type="primary">DHX57</name>
    <name evidence="7" type="ORF">AK812_SmicGene21131</name>
</gene>
<dbReference type="CDD" id="cd17917">
    <property type="entry name" value="DEXHc_RHA-like"/>
    <property type="match status" value="1"/>
</dbReference>
<dbReference type="PANTHER" id="PTHR18934:SF145">
    <property type="entry name" value="ATP-DEPENDENT RNA HELICASE DHX57-RELATED"/>
    <property type="match status" value="1"/>
</dbReference>
<dbReference type="PROSITE" id="PS51192">
    <property type="entry name" value="HELICASE_ATP_BIND_1"/>
    <property type="match status" value="1"/>
</dbReference>
<feature type="compositionally biased region" description="Basic residues" evidence="4">
    <location>
        <begin position="462"/>
        <end position="475"/>
    </location>
</feature>
<dbReference type="InterPro" id="IPR000477">
    <property type="entry name" value="RT_dom"/>
</dbReference>
<feature type="region of interest" description="Disordered" evidence="4">
    <location>
        <begin position="547"/>
        <end position="566"/>
    </location>
</feature>
<dbReference type="Gene3D" id="1.20.120.1080">
    <property type="match status" value="1"/>
</dbReference>
<dbReference type="GO" id="GO:0005524">
    <property type="term" value="F:ATP binding"/>
    <property type="evidence" value="ECO:0007669"/>
    <property type="project" value="UniProtKB-KW"/>
</dbReference>
<dbReference type="Gene3D" id="3.30.70.270">
    <property type="match status" value="1"/>
</dbReference>
<dbReference type="InterPro" id="IPR014001">
    <property type="entry name" value="Helicase_ATP-bd"/>
</dbReference>
<evidence type="ECO:0000313" key="7">
    <source>
        <dbReference type="EMBL" id="OLP96622.1"/>
    </source>
</evidence>
<dbReference type="Pfam" id="PF04408">
    <property type="entry name" value="WHD_HA2"/>
    <property type="match status" value="1"/>
</dbReference>
<dbReference type="InterPro" id="IPR027417">
    <property type="entry name" value="P-loop_NTPase"/>
</dbReference>
<evidence type="ECO:0000256" key="2">
    <source>
        <dbReference type="ARBA" id="ARBA00022840"/>
    </source>
</evidence>
<dbReference type="InterPro" id="IPR043128">
    <property type="entry name" value="Rev_trsase/Diguanyl_cyclase"/>
</dbReference>
<dbReference type="Pfam" id="PF00270">
    <property type="entry name" value="DEAD"/>
    <property type="match status" value="1"/>
</dbReference>
<evidence type="ECO:0000313" key="8">
    <source>
        <dbReference type="Proteomes" id="UP000186817"/>
    </source>
</evidence>
<organism evidence="7 8">
    <name type="scientific">Symbiodinium microadriaticum</name>
    <name type="common">Dinoflagellate</name>
    <name type="synonym">Zooxanthella microadriatica</name>
    <dbReference type="NCBI Taxonomy" id="2951"/>
    <lineage>
        <taxon>Eukaryota</taxon>
        <taxon>Sar</taxon>
        <taxon>Alveolata</taxon>
        <taxon>Dinophyceae</taxon>
        <taxon>Suessiales</taxon>
        <taxon>Symbiodiniaceae</taxon>
        <taxon>Symbiodinium</taxon>
    </lineage>
</organism>
<dbReference type="SMART" id="SM00847">
    <property type="entry name" value="HA2"/>
    <property type="match status" value="1"/>
</dbReference>
<dbReference type="CDD" id="cd01650">
    <property type="entry name" value="RT_nLTR_like"/>
    <property type="match status" value="1"/>
</dbReference>
<dbReference type="Proteomes" id="UP000186817">
    <property type="component" value="Unassembled WGS sequence"/>
</dbReference>
<proteinExistence type="predicted"/>
<dbReference type="Gene3D" id="3.40.50.300">
    <property type="entry name" value="P-loop containing nucleotide triphosphate hydrolases"/>
    <property type="match status" value="2"/>
</dbReference>
<dbReference type="Pfam" id="PF00078">
    <property type="entry name" value="RVT_1"/>
    <property type="match status" value="1"/>
</dbReference>